<protein>
    <submittedName>
        <fullName evidence="3">Heterokaryon incompatibility protein</fullName>
    </submittedName>
</protein>
<accession>A0A9P6VN60</accession>
<evidence type="ECO:0000313" key="3">
    <source>
        <dbReference type="EMBL" id="KAG0651080.1"/>
    </source>
</evidence>
<proteinExistence type="predicted"/>
<reference evidence="3" key="1">
    <citation type="submission" date="2019-07" db="EMBL/GenBank/DDBJ databases">
        <title>Hyphodiscus hymeniophilus genome sequencing and assembly.</title>
        <authorList>
            <person name="Kramer G."/>
            <person name="Nodwell J."/>
        </authorList>
    </citation>
    <scope>NUCLEOTIDE SEQUENCE</scope>
    <source>
        <strain evidence="3">ATCC 34498</strain>
    </source>
</reference>
<dbReference type="Pfam" id="PF06985">
    <property type="entry name" value="HET"/>
    <property type="match status" value="1"/>
</dbReference>
<dbReference type="AlphaFoldDB" id="A0A9P6VN60"/>
<dbReference type="OrthoDB" id="3557394at2759"/>
<keyword evidence="4" id="KW-1185">Reference proteome</keyword>
<evidence type="ECO:0000313" key="4">
    <source>
        <dbReference type="Proteomes" id="UP000785200"/>
    </source>
</evidence>
<dbReference type="PANTHER" id="PTHR24148:SF64">
    <property type="entry name" value="HETEROKARYON INCOMPATIBILITY DOMAIN-CONTAINING PROTEIN"/>
    <property type="match status" value="1"/>
</dbReference>
<dbReference type="InterPro" id="IPR052895">
    <property type="entry name" value="HetReg/Transcr_Mod"/>
</dbReference>
<dbReference type="PANTHER" id="PTHR24148">
    <property type="entry name" value="ANKYRIN REPEAT DOMAIN-CONTAINING PROTEIN 39 HOMOLOG-RELATED"/>
    <property type="match status" value="1"/>
</dbReference>
<organism evidence="3 4">
    <name type="scientific">Hyphodiscus hymeniophilus</name>
    <dbReference type="NCBI Taxonomy" id="353542"/>
    <lineage>
        <taxon>Eukaryota</taxon>
        <taxon>Fungi</taxon>
        <taxon>Dikarya</taxon>
        <taxon>Ascomycota</taxon>
        <taxon>Pezizomycotina</taxon>
        <taxon>Leotiomycetes</taxon>
        <taxon>Helotiales</taxon>
        <taxon>Hyphodiscaceae</taxon>
        <taxon>Hyphodiscus</taxon>
    </lineage>
</organism>
<dbReference type="InterPro" id="IPR010730">
    <property type="entry name" value="HET"/>
</dbReference>
<comment type="caution">
    <text evidence="3">The sequence shown here is derived from an EMBL/GenBank/DDBJ whole genome shotgun (WGS) entry which is preliminary data.</text>
</comment>
<feature type="region of interest" description="Disordered" evidence="1">
    <location>
        <begin position="661"/>
        <end position="681"/>
    </location>
</feature>
<dbReference type="Pfam" id="PF26639">
    <property type="entry name" value="Het-6_barrel"/>
    <property type="match status" value="1"/>
</dbReference>
<name>A0A9P6VN60_9HELO</name>
<sequence>MKLYEDLLHPKDIRVLVIEPGEPDVPIYTRLEIVNLRKPSSYEALSYSWDGQIPQINISCNSRKFLVTQNVYNSMRMLRARDRPTALWIDQVCINQEILQERQSQVSLMGEIYSLAEKVVVWLGHADNNTEKAWKLLRRFLSIKVSDDNRSKLRAYGIAEGTVAAELPVATTPDGKSADNLESPMSLPQEMIGLPAVDSAEFLPVIELFSRSWFLRSWTFQEIVIGGPSSIVRCGPFVMEFRDLDRACRALDACGYYDALPWPSSATEALGQVLNISAQHAARQAKDKPPRIDYTLGYTKFLKASDPRDKVYALLGILDHKYAQHIYPNYTQPVSHAFCAAVRASIFADQCLAILSQAEAFGQKPADIPSWSPDWRQFSYDFGVYLGMRPLTGKKRYSASGDSLPQLVPWKDSKKLFLKGIKIKKITRTMSVDEDLALDYPSPSSVPLDSSRWAPSTWRDMYHNKARSIPQSCLRATEATAIHTVSLPTTPYPLESALEDTVTAGIYSRISNSRDLNSNFPAYAGWKETDSPAEVPPQVLREHDNYVCQSMKNRRVFIAGDDDDAYLGMASVEARPGDWIIVFFGGDTPFVLRPQNAISATDTPQMWEFVGPCYIHGMMDGEAGRQVPGLKFYYLRLSFQRTARVTFNQLLLMTATLLPQSGGSERQAPTNTITKKQVNRK</sequence>
<dbReference type="EMBL" id="VNKQ01000005">
    <property type="protein sequence ID" value="KAG0651080.1"/>
    <property type="molecule type" value="Genomic_DNA"/>
</dbReference>
<dbReference type="Proteomes" id="UP000785200">
    <property type="component" value="Unassembled WGS sequence"/>
</dbReference>
<gene>
    <name evidence="3" type="ORF">D0Z07_2642</name>
</gene>
<evidence type="ECO:0000256" key="1">
    <source>
        <dbReference type="SAM" id="MobiDB-lite"/>
    </source>
</evidence>
<feature type="domain" description="Heterokaryon incompatibility" evidence="2">
    <location>
        <begin position="42"/>
        <end position="222"/>
    </location>
</feature>
<evidence type="ECO:0000259" key="2">
    <source>
        <dbReference type="Pfam" id="PF06985"/>
    </source>
</evidence>